<comment type="caution">
    <text evidence="2">The sequence shown here is derived from an EMBL/GenBank/DDBJ whole genome shotgun (WGS) entry which is preliminary data.</text>
</comment>
<reference evidence="2" key="1">
    <citation type="journal article" date="2021" name="Sci. Rep.">
        <title>Diploid genomic architecture of Nitzschia inconspicua, an elite biomass production diatom.</title>
        <authorList>
            <person name="Oliver A."/>
            <person name="Podell S."/>
            <person name="Pinowska A."/>
            <person name="Traller J.C."/>
            <person name="Smith S.R."/>
            <person name="McClure R."/>
            <person name="Beliaev A."/>
            <person name="Bohutskyi P."/>
            <person name="Hill E.A."/>
            <person name="Rabines A."/>
            <person name="Zheng H."/>
            <person name="Allen L.Z."/>
            <person name="Kuo A."/>
            <person name="Grigoriev I.V."/>
            <person name="Allen A.E."/>
            <person name="Hazlebeck D."/>
            <person name="Allen E.E."/>
        </authorList>
    </citation>
    <scope>NUCLEOTIDE SEQUENCE</scope>
    <source>
        <strain evidence="2">Hildebrandi</strain>
    </source>
</reference>
<keyword evidence="3" id="KW-1185">Reference proteome</keyword>
<gene>
    <name evidence="1" type="ORF">IV203_015964</name>
    <name evidence="2" type="ORF">IV203_030626</name>
</gene>
<reference evidence="2" key="2">
    <citation type="submission" date="2021-04" db="EMBL/GenBank/DDBJ databases">
        <authorList>
            <person name="Podell S."/>
        </authorList>
    </citation>
    <scope>NUCLEOTIDE SEQUENCE</scope>
    <source>
        <strain evidence="2">Hildebrandi</strain>
    </source>
</reference>
<accession>A0A9K3LSU0</accession>
<protein>
    <submittedName>
        <fullName evidence="2">Uncharacterized protein</fullName>
    </submittedName>
</protein>
<name>A0A9K3LSU0_9STRA</name>
<evidence type="ECO:0000313" key="2">
    <source>
        <dbReference type="EMBL" id="KAG7367883.1"/>
    </source>
</evidence>
<dbReference type="AlphaFoldDB" id="A0A9K3LSU0"/>
<dbReference type="EMBL" id="JAGRRH010000006">
    <property type="protein sequence ID" value="KAG7367883.1"/>
    <property type="molecule type" value="Genomic_DNA"/>
</dbReference>
<dbReference type="Proteomes" id="UP000693970">
    <property type="component" value="Unassembled WGS sequence"/>
</dbReference>
<evidence type="ECO:0000313" key="1">
    <source>
        <dbReference type="EMBL" id="KAG7347259.1"/>
    </source>
</evidence>
<organism evidence="2 3">
    <name type="scientific">Nitzschia inconspicua</name>
    <dbReference type="NCBI Taxonomy" id="303405"/>
    <lineage>
        <taxon>Eukaryota</taxon>
        <taxon>Sar</taxon>
        <taxon>Stramenopiles</taxon>
        <taxon>Ochrophyta</taxon>
        <taxon>Bacillariophyta</taxon>
        <taxon>Bacillariophyceae</taxon>
        <taxon>Bacillariophycidae</taxon>
        <taxon>Bacillariales</taxon>
        <taxon>Bacillariaceae</taxon>
        <taxon>Nitzschia</taxon>
    </lineage>
</organism>
<proteinExistence type="predicted"/>
<sequence>MVYDVFCSSARTTTTTSTDKNNTGMKNVVDKVTGLLEDHFKKHPPQRPTLDTYHASSEGVLGDLWRADVDVPVDPKEKVDGSGWVGRRFPMLLLHDLENEQHKATKVYGHIRTQEKIGTTVLYGTSGAGKTRAALEYLSHNKGFYLLGGDFIRNPGSRDLVRMLRGVGDTAKIHTAEGGINSVVNLTTVLWRYRILLYIRYAIHNLLEQKLGVLSPKEWLLYQLFPEDFLNGDLFRDVLQACLKDEGLITESTAEDAREAIQGEWSVFIDESQRLLEKPGFFLSTDGKQARSNFSAVIKAAYKDDELIANSELKFPVFLGTEFPIDELEDEGRSASAKRPTAMKQRVRFFSGFELLTPADVEAYLNKFLDLSLLRQDVKEHVARWLRGRPRWTATFLETYVNRLPKRGREDRTRVGEDFSIENLKLMEAIDCFLAVMTLDSLAAERRAGWSAGPASAYASVDRLMTFDNHEEARRDFETAVFCFAVGKGHTIFRQEPSKKLIEAAVAALVTTDTDGRYVEAILDEPIIIQASLHRFCLINYLRDNLLEPENQRLGEALQRVLLPVLMQGRHTSLENHFKKQLQDSDAQQLWRFYVSTKSSYGVLSIDVGEGNEAYEKTIDWICGATNSTIEGQVPPFCYPNTSIGPDVVYLMWDQSYTDFRACLVQSKFGKNAKKNAATKTLVPDWLYHKNRLDPKKRKLALNDELADQWNRVKDDFVSDKRPCLRLLVQCPATLKADFGRVAPDGMHPKDKGAKKAPRDWLVTICNDDLGLFDEDTASILRLSKKLRS</sequence>
<evidence type="ECO:0000313" key="3">
    <source>
        <dbReference type="Proteomes" id="UP000693970"/>
    </source>
</evidence>
<dbReference type="EMBL" id="JAGRRH010000020">
    <property type="protein sequence ID" value="KAG7347259.1"/>
    <property type="molecule type" value="Genomic_DNA"/>
</dbReference>
<dbReference type="OrthoDB" id="2393824at2759"/>